<dbReference type="PANTHER" id="PTHR30118:SF7">
    <property type="entry name" value="TRANSCRIPTIONAL REGULATOR LYSR FAMILY"/>
    <property type="match status" value="1"/>
</dbReference>
<dbReference type="InterPro" id="IPR036390">
    <property type="entry name" value="WH_DNA-bd_sf"/>
</dbReference>
<name>A0A5M9P6F6_9VIBR</name>
<dbReference type="RefSeq" id="WP_086714521.1">
    <property type="nucleotide sequence ID" value="NZ_AP025493.1"/>
</dbReference>
<gene>
    <name evidence="6" type="ORF">F4W18_02915</name>
</gene>
<organism evidence="6 7">
    <name type="scientific">Vibrio gigantis</name>
    <dbReference type="NCBI Taxonomy" id="296199"/>
    <lineage>
        <taxon>Bacteria</taxon>
        <taxon>Pseudomonadati</taxon>
        <taxon>Pseudomonadota</taxon>
        <taxon>Gammaproteobacteria</taxon>
        <taxon>Vibrionales</taxon>
        <taxon>Vibrionaceae</taxon>
        <taxon>Vibrio</taxon>
    </lineage>
</organism>
<comment type="caution">
    <text evidence="6">The sequence shown here is derived from an EMBL/GenBank/DDBJ whole genome shotgun (WGS) entry which is preliminary data.</text>
</comment>
<dbReference type="InterPro" id="IPR005119">
    <property type="entry name" value="LysR_subst-bd"/>
</dbReference>
<dbReference type="Proteomes" id="UP000322521">
    <property type="component" value="Unassembled WGS sequence"/>
</dbReference>
<dbReference type="AlphaFoldDB" id="A0A5M9P6F6"/>
<dbReference type="OrthoDB" id="6251841at2"/>
<evidence type="ECO:0000313" key="7">
    <source>
        <dbReference type="Proteomes" id="UP000322521"/>
    </source>
</evidence>
<evidence type="ECO:0000256" key="1">
    <source>
        <dbReference type="ARBA" id="ARBA00009437"/>
    </source>
</evidence>
<protein>
    <submittedName>
        <fullName evidence="6">LysR family transcriptional regulator</fullName>
    </submittedName>
</protein>
<dbReference type="SUPFAM" id="SSF46785">
    <property type="entry name" value="Winged helix' DNA-binding domain"/>
    <property type="match status" value="1"/>
</dbReference>
<dbReference type="EMBL" id="VXJS01000001">
    <property type="protein sequence ID" value="KAA8681523.1"/>
    <property type="molecule type" value="Genomic_DNA"/>
</dbReference>
<evidence type="ECO:0000256" key="4">
    <source>
        <dbReference type="ARBA" id="ARBA00023163"/>
    </source>
</evidence>
<keyword evidence="3" id="KW-0238">DNA-binding</keyword>
<accession>A0A5M9P6F6</accession>
<dbReference type="GO" id="GO:0003677">
    <property type="term" value="F:DNA binding"/>
    <property type="evidence" value="ECO:0007669"/>
    <property type="project" value="UniProtKB-KW"/>
</dbReference>
<proteinExistence type="inferred from homology"/>
<comment type="similarity">
    <text evidence="1">Belongs to the LysR transcriptional regulatory family.</text>
</comment>
<reference evidence="6 7" key="1">
    <citation type="submission" date="2019-09" db="EMBL/GenBank/DDBJ databases">
        <title>Draft genome sequence of various Type strains from the CCUG.</title>
        <authorList>
            <person name="Pineiro-Iglesias B."/>
            <person name="Tunovic T."/>
            <person name="Unosson C."/>
            <person name="Inganas E."/>
            <person name="Ohlen M."/>
            <person name="Cardew S."/>
            <person name="Jensie-Markopoulos S."/>
            <person name="Salva-Serra F."/>
            <person name="Jaen-Luchoro D."/>
            <person name="Karlsson R."/>
            <person name="Svensson-Stadler L."/>
            <person name="Chun J."/>
            <person name="Moore E."/>
        </authorList>
    </citation>
    <scope>NUCLEOTIDE SEQUENCE [LARGE SCALE GENOMIC DNA]</scope>
    <source>
        <strain evidence="6 7">CCUG 56969T</strain>
    </source>
</reference>
<keyword evidence="4" id="KW-0804">Transcription</keyword>
<evidence type="ECO:0000256" key="2">
    <source>
        <dbReference type="ARBA" id="ARBA00023015"/>
    </source>
</evidence>
<keyword evidence="7" id="KW-1185">Reference proteome</keyword>
<evidence type="ECO:0000259" key="5">
    <source>
        <dbReference type="Pfam" id="PF03466"/>
    </source>
</evidence>
<dbReference type="InterPro" id="IPR050389">
    <property type="entry name" value="LysR-type_TF"/>
</dbReference>
<dbReference type="GO" id="GO:0006355">
    <property type="term" value="P:regulation of DNA-templated transcription"/>
    <property type="evidence" value="ECO:0007669"/>
    <property type="project" value="TreeGrafter"/>
</dbReference>
<evidence type="ECO:0000256" key="3">
    <source>
        <dbReference type="ARBA" id="ARBA00023125"/>
    </source>
</evidence>
<dbReference type="Pfam" id="PF03466">
    <property type="entry name" value="LysR_substrate"/>
    <property type="match status" value="1"/>
</dbReference>
<dbReference type="SUPFAM" id="SSF53850">
    <property type="entry name" value="Periplasmic binding protein-like II"/>
    <property type="match status" value="1"/>
</dbReference>
<feature type="domain" description="LysR substrate-binding" evidence="5">
    <location>
        <begin position="134"/>
        <end position="298"/>
    </location>
</feature>
<keyword evidence="2" id="KW-0805">Transcription regulation</keyword>
<evidence type="ECO:0000313" key="6">
    <source>
        <dbReference type="EMBL" id="KAA8681523.1"/>
    </source>
</evidence>
<dbReference type="Gene3D" id="3.40.190.10">
    <property type="entry name" value="Periplasmic binding protein-like II"/>
    <property type="match status" value="2"/>
</dbReference>
<dbReference type="PANTHER" id="PTHR30118">
    <property type="entry name" value="HTH-TYPE TRANSCRIPTIONAL REGULATOR LEUO-RELATED"/>
    <property type="match status" value="1"/>
</dbReference>
<sequence length="303" mass="34076">MKNTIDLNLYRFLDLLYEQQSQAKVCHILDISRATFNRHLSDCRDLFANELFIATKGVYTPTLFTTQLMLMVKEPLEKLEQAQQISQSFIGNDSNIEYVFHAANPLSTLFTVPLLQGLTNEESKPKISMMDWSLDGVEFPKAGTLAIGVSGYPNELNDRIVERKVGSLELFAYVADAHPLAPNETIDLTQLETYDTVRVSMGSLDGNSYYERLKKRTGLVLEQKLTVASVSSALECVQVSQYVYVGFDMDLASIPSGLSKRPVLFNGEAVTFDVGIQYHRACYQHPIVKRIEQILSESLENGR</sequence>